<evidence type="ECO:0000313" key="2">
    <source>
        <dbReference type="EMBL" id="KAH7935778.1"/>
    </source>
</evidence>
<comment type="caution">
    <text evidence="2">The sequence shown here is derived from an EMBL/GenBank/DDBJ whole genome shotgun (WGS) entry which is preliminary data.</text>
</comment>
<reference evidence="2" key="1">
    <citation type="journal article" date="2020" name="Cell">
        <title>Large-Scale Comparative Analyses of Tick Genomes Elucidate Their Genetic Diversity and Vector Capacities.</title>
        <authorList>
            <consortium name="Tick Genome and Microbiome Consortium (TIGMIC)"/>
            <person name="Jia N."/>
            <person name="Wang J."/>
            <person name="Shi W."/>
            <person name="Du L."/>
            <person name="Sun Y."/>
            <person name="Zhan W."/>
            <person name="Jiang J.F."/>
            <person name="Wang Q."/>
            <person name="Zhang B."/>
            <person name="Ji P."/>
            <person name="Bell-Sakyi L."/>
            <person name="Cui X.M."/>
            <person name="Yuan T.T."/>
            <person name="Jiang B.G."/>
            <person name="Yang W.F."/>
            <person name="Lam T.T."/>
            <person name="Chang Q.C."/>
            <person name="Ding S.J."/>
            <person name="Wang X.J."/>
            <person name="Zhu J.G."/>
            <person name="Ruan X.D."/>
            <person name="Zhao L."/>
            <person name="Wei J.T."/>
            <person name="Ye R.Z."/>
            <person name="Que T.C."/>
            <person name="Du C.H."/>
            <person name="Zhou Y.H."/>
            <person name="Cheng J.X."/>
            <person name="Dai P.F."/>
            <person name="Guo W.B."/>
            <person name="Han X.H."/>
            <person name="Huang E.J."/>
            <person name="Li L.F."/>
            <person name="Wei W."/>
            <person name="Gao Y.C."/>
            <person name="Liu J.Z."/>
            <person name="Shao H.Z."/>
            <person name="Wang X."/>
            <person name="Wang C.C."/>
            <person name="Yang T.C."/>
            <person name="Huo Q.B."/>
            <person name="Li W."/>
            <person name="Chen H.Y."/>
            <person name="Chen S.E."/>
            <person name="Zhou L.G."/>
            <person name="Ni X.B."/>
            <person name="Tian J.H."/>
            <person name="Sheng Y."/>
            <person name="Liu T."/>
            <person name="Pan Y.S."/>
            <person name="Xia L.Y."/>
            <person name="Li J."/>
            <person name="Zhao F."/>
            <person name="Cao W.C."/>
        </authorList>
    </citation>
    <scope>NUCLEOTIDE SEQUENCE</scope>
    <source>
        <strain evidence="2">Rsan-2018</strain>
    </source>
</reference>
<feature type="compositionally biased region" description="Polar residues" evidence="1">
    <location>
        <begin position="404"/>
        <end position="417"/>
    </location>
</feature>
<organism evidence="2 3">
    <name type="scientific">Rhipicephalus sanguineus</name>
    <name type="common">Brown dog tick</name>
    <name type="synonym">Ixodes sanguineus</name>
    <dbReference type="NCBI Taxonomy" id="34632"/>
    <lineage>
        <taxon>Eukaryota</taxon>
        <taxon>Metazoa</taxon>
        <taxon>Ecdysozoa</taxon>
        <taxon>Arthropoda</taxon>
        <taxon>Chelicerata</taxon>
        <taxon>Arachnida</taxon>
        <taxon>Acari</taxon>
        <taxon>Parasitiformes</taxon>
        <taxon>Ixodida</taxon>
        <taxon>Ixodoidea</taxon>
        <taxon>Ixodidae</taxon>
        <taxon>Rhipicephalinae</taxon>
        <taxon>Rhipicephalus</taxon>
        <taxon>Rhipicephalus</taxon>
    </lineage>
</organism>
<dbReference type="AlphaFoldDB" id="A0A9D4SMU5"/>
<dbReference type="Proteomes" id="UP000821837">
    <property type="component" value="Unassembled WGS sequence"/>
</dbReference>
<feature type="compositionally biased region" description="Basic residues" evidence="1">
    <location>
        <begin position="277"/>
        <end position="286"/>
    </location>
</feature>
<protein>
    <submittedName>
        <fullName evidence="2">Uncharacterized protein</fullName>
    </submittedName>
</protein>
<reference evidence="2" key="2">
    <citation type="submission" date="2021-09" db="EMBL/GenBank/DDBJ databases">
        <authorList>
            <person name="Jia N."/>
            <person name="Wang J."/>
            <person name="Shi W."/>
            <person name="Du L."/>
            <person name="Sun Y."/>
            <person name="Zhan W."/>
            <person name="Jiang J."/>
            <person name="Wang Q."/>
            <person name="Zhang B."/>
            <person name="Ji P."/>
            <person name="Sakyi L.B."/>
            <person name="Cui X."/>
            <person name="Yuan T."/>
            <person name="Jiang B."/>
            <person name="Yang W."/>
            <person name="Lam T.T.-Y."/>
            <person name="Chang Q."/>
            <person name="Ding S."/>
            <person name="Wang X."/>
            <person name="Zhu J."/>
            <person name="Ruan X."/>
            <person name="Zhao L."/>
            <person name="Wei J."/>
            <person name="Que T."/>
            <person name="Du C."/>
            <person name="Cheng J."/>
            <person name="Dai P."/>
            <person name="Han X."/>
            <person name="Huang E."/>
            <person name="Gao Y."/>
            <person name="Liu J."/>
            <person name="Shao H."/>
            <person name="Ye R."/>
            <person name="Li L."/>
            <person name="Wei W."/>
            <person name="Wang X."/>
            <person name="Wang C."/>
            <person name="Huo Q."/>
            <person name="Li W."/>
            <person name="Guo W."/>
            <person name="Chen H."/>
            <person name="Chen S."/>
            <person name="Zhou L."/>
            <person name="Zhou L."/>
            <person name="Ni X."/>
            <person name="Tian J."/>
            <person name="Zhou Y."/>
            <person name="Sheng Y."/>
            <person name="Liu T."/>
            <person name="Pan Y."/>
            <person name="Xia L."/>
            <person name="Li J."/>
            <person name="Zhao F."/>
            <person name="Cao W."/>
        </authorList>
    </citation>
    <scope>NUCLEOTIDE SEQUENCE</scope>
    <source>
        <strain evidence="2">Rsan-2018</strain>
        <tissue evidence="2">Larvae</tissue>
    </source>
</reference>
<feature type="compositionally biased region" description="Gly residues" evidence="1">
    <location>
        <begin position="345"/>
        <end position="355"/>
    </location>
</feature>
<sequence length="459" mass="50403">MPETIAVDGTEATVEDLSDDGWITAYGNRRRHNQMKNTAPPSGAECEVATEKKGRYNHTPSTFQRVVVGSRLPRMPEDHFRVIVRPKGGLNVSRVDHFALSKSLIMAAALTDKQAEQDSVYPNKTQNIIVISTPIIANAKAYAGVRRIHTSYGASEVSAYGAAPENTCKGVLRNIGPLTTDQQLDEAILNSRNPTAIGVKRIKNTRAVIVLFEVGHRADVCHKSTEEKEKCHNCRLSIPSDTRETNSCTPKCKLCGGAHITGDRSCKKRYHVPYIVRKRRRDRRSRSRADPEEDTGAAMMRGAPARSRSRGRSRQRGGTRGPARSQSRSRSRSKAKLTWADKVRGGSGSSGGNIGEAGPSPRPSTLPPAIVSTQRNAHKRRAVAAVSDEGEDDLSDGMSDISEAPSNVSAVEGTSTSRCDKRRNTTYNTISANDQLYTRNPQNKHQLQQQEPLYPVREQ</sequence>
<proteinExistence type="predicted"/>
<name>A0A9D4SMU5_RHISA</name>
<evidence type="ECO:0000256" key="1">
    <source>
        <dbReference type="SAM" id="MobiDB-lite"/>
    </source>
</evidence>
<feature type="compositionally biased region" description="Low complexity" evidence="1">
    <location>
        <begin position="296"/>
        <end position="306"/>
    </location>
</feature>
<gene>
    <name evidence="2" type="ORF">HPB52_013458</name>
</gene>
<dbReference type="EMBL" id="JABSTV010001255">
    <property type="protein sequence ID" value="KAH7935778.1"/>
    <property type="molecule type" value="Genomic_DNA"/>
</dbReference>
<keyword evidence="3" id="KW-1185">Reference proteome</keyword>
<feature type="compositionally biased region" description="Basic residues" evidence="1">
    <location>
        <begin position="307"/>
        <end position="317"/>
    </location>
</feature>
<evidence type="ECO:0000313" key="3">
    <source>
        <dbReference type="Proteomes" id="UP000821837"/>
    </source>
</evidence>
<feature type="region of interest" description="Disordered" evidence="1">
    <location>
        <begin position="277"/>
        <end position="459"/>
    </location>
</feature>
<feature type="compositionally biased region" description="Polar residues" evidence="1">
    <location>
        <begin position="425"/>
        <end position="451"/>
    </location>
</feature>
<accession>A0A9D4SMU5</accession>